<feature type="binding site" evidence="5 7">
    <location>
        <position position="325"/>
    </location>
    <ligand>
        <name>substrate</name>
    </ligand>
</feature>
<keyword evidence="4 5" id="KW-0413">Isomerase</keyword>
<evidence type="ECO:0000256" key="3">
    <source>
        <dbReference type="ARBA" id="ARBA00022898"/>
    </source>
</evidence>
<name>A0A2A8D0E7_9BACT</name>
<dbReference type="InterPro" id="IPR001608">
    <property type="entry name" value="Ala_racemase_N"/>
</dbReference>
<dbReference type="Gene3D" id="2.40.37.10">
    <property type="entry name" value="Lyase, Ornithine Decarboxylase, Chain A, domain 1"/>
    <property type="match status" value="1"/>
</dbReference>
<sequence>MTGDVPAAGSSVYAEIDLAAIRSNTRLLMERAAPAQLMAVVKADAYSHGATQIAPVLEQEGVAAFAVARPTEGVELREAGITTRILVLGAPLPGDLPVCAHHDLDVTVSSLEVAERVRDYARVQPLRVHLKVDTGMSRLGVSPEDVSDVYRTLQKERRVTVGGVWTHFATADAPGHPLTATQRERFDALRRELDLPLSFHTDNTGALLTGDGTLPSPEGPASQTYPSYVRTGIAVYGLAPTSELSSGEVASKLRPALALRARVTHLHTIDAGTSVSYGATWTADRPTRIATLGAGYADGYPRLGSGSARVRIGDELRPVVGTICMDMCMVDLGPPDSPLARRVEVGNAATLFGPDGPTIYDVARWARTIPYEICCGLSRRVPRIYTDGEDSEDEANR</sequence>
<dbReference type="Pfam" id="PF00842">
    <property type="entry name" value="Ala_racemase_C"/>
    <property type="match status" value="1"/>
</dbReference>
<dbReference type="EMBL" id="PDEQ01000002">
    <property type="protein sequence ID" value="PEN14406.1"/>
    <property type="molecule type" value="Genomic_DNA"/>
</dbReference>
<dbReference type="FunFam" id="3.20.20.10:FF:000002">
    <property type="entry name" value="Alanine racemase"/>
    <property type="match status" value="1"/>
</dbReference>
<dbReference type="SMART" id="SM01005">
    <property type="entry name" value="Ala_racemase_C"/>
    <property type="match status" value="1"/>
</dbReference>
<reference evidence="9 10" key="1">
    <citation type="submission" date="2017-10" db="EMBL/GenBank/DDBJ databases">
        <title>Draft genome of Longibacter Salinarum.</title>
        <authorList>
            <person name="Goh K.M."/>
            <person name="Shamsir M.S."/>
            <person name="Lim S.W."/>
        </authorList>
    </citation>
    <scope>NUCLEOTIDE SEQUENCE [LARGE SCALE GENOMIC DNA]</scope>
    <source>
        <strain evidence="9 10">KCTC 52045</strain>
    </source>
</reference>
<comment type="pathway">
    <text evidence="5">Amino-acid biosynthesis; D-alanine biosynthesis; D-alanine from L-alanine: step 1/1.</text>
</comment>
<dbReference type="EC" id="5.1.1.1" evidence="5"/>
<feature type="active site" description="Proton acceptor; specific for L-alanine" evidence="5">
    <location>
        <position position="277"/>
    </location>
</feature>
<dbReference type="Gene3D" id="3.20.20.10">
    <property type="entry name" value="Alanine racemase"/>
    <property type="match status" value="1"/>
</dbReference>
<dbReference type="GO" id="GO:0030632">
    <property type="term" value="P:D-alanine biosynthetic process"/>
    <property type="evidence" value="ECO:0007669"/>
    <property type="project" value="UniProtKB-UniRule"/>
</dbReference>
<evidence type="ECO:0000256" key="5">
    <source>
        <dbReference type="HAMAP-Rule" id="MF_01201"/>
    </source>
</evidence>
<dbReference type="Proteomes" id="UP000220102">
    <property type="component" value="Unassembled WGS sequence"/>
</dbReference>
<comment type="catalytic activity">
    <reaction evidence="1 5">
        <text>L-alanine = D-alanine</text>
        <dbReference type="Rhea" id="RHEA:20249"/>
        <dbReference type="ChEBI" id="CHEBI:57416"/>
        <dbReference type="ChEBI" id="CHEBI:57972"/>
        <dbReference type="EC" id="5.1.1.1"/>
    </reaction>
</comment>
<comment type="similarity">
    <text evidence="5">Belongs to the alanine racemase family.</text>
</comment>
<dbReference type="PANTHER" id="PTHR30511">
    <property type="entry name" value="ALANINE RACEMASE"/>
    <property type="match status" value="1"/>
</dbReference>
<protein>
    <recommendedName>
        <fullName evidence="5">Alanine racemase</fullName>
        <ecNumber evidence="5">5.1.1.1</ecNumber>
    </recommendedName>
</protein>
<comment type="cofactor">
    <cofactor evidence="2 5 6">
        <name>pyridoxal 5'-phosphate</name>
        <dbReference type="ChEBI" id="CHEBI:597326"/>
    </cofactor>
</comment>
<evidence type="ECO:0000256" key="6">
    <source>
        <dbReference type="PIRSR" id="PIRSR600821-50"/>
    </source>
</evidence>
<keyword evidence="3 5" id="KW-0663">Pyridoxal phosphate</keyword>
<dbReference type="GO" id="GO:0005829">
    <property type="term" value="C:cytosol"/>
    <property type="evidence" value="ECO:0007669"/>
    <property type="project" value="TreeGrafter"/>
</dbReference>
<dbReference type="InterPro" id="IPR000821">
    <property type="entry name" value="Ala_racemase"/>
</dbReference>
<evidence type="ECO:0000256" key="1">
    <source>
        <dbReference type="ARBA" id="ARBA00000316"/>
    </source>
</evidence>
<dbReference type="OrthoDB" id="9801978at2"/>
<dbReference type="GO" id="GO:0008784">
    <property type="term" value="F:alanine racemase activity"/>
    <property type="evidence" value="ECO:0007669"/>
    <property type="project" value="UniProtKB-UniRule"/>
</dbReference>
<feature type="binding site" evidence="5 7">
    <location>
        <position position="138"/>
    </location>
    <ligand>
        <name>substrate</name>
    </ligand>
</feature>
<dbReference type="Pfam" id="PF01168">
    <property type="entry name" value="Ala_racemase_N"/>
    <property type="match status" value="1"/>
</dbReference>
<dbReference type="InterPro" id="IPR009006">
    <property type="entry name" value="Ala_racemase/Decarboxylase_C"/>
</dbReference>
<proteinExistence type="inferred from homology"/>
<feature type="active site" description="Proton acceptor; specific for D-alanine" evidence="5">
    <location>
        <position position="42"/>
    </location>
</feature>
<keyword evidence="10" id="KW-1185">Reference proteome</keyword>
<evidence type="ECO:0000256" key="7">
    <source>
        <dbReference type="PIRSR" id="PIRSR600821-52"/>
    </source>
</evidence>
<dbReference type="NCBIfam" id="TIGR00492">
    <property type="entry name" value="alr"/>
    <property type="match status" value="1"/>
</dbReference>
<dbReference type="SUPFAM" id="SSF50621">
    <property type="entry name" value="Alanine racemase C-terminal domain-like"/>
    <property type="match status" value="1"/>
</dbReference>
<dbReference type="InterPro" id="IPR029066">
    <property type="entry name" value="PLP-binding_barrel"/>
</dbReference>
<comment type="function">
    <text evidence="5">Catalyzes the interconversion of L-alanine and D-alanine. May also act on other amino acids.</text>
</comment>
<evidence type="ECO:0000256" key="2">
    <source>
        <dbReference type="ARBA" id="ARBA00001933"/>
    </source>
</evidence>
<organism evidence="9 10">
    <name type="scientific">Longibacter salinarum</name>
    <dbReference type="NCBI Taxonomy" id="1850348"/>
    <lineage>
        <taxon>Bacteria</taxon>
        <taxon>Pseudomonadati</taxon>
        <taxon>Rhodothermota</taxon>
        <taxon>Rhodothermia</taxon>
        <taxon>Rhodothermales</taxon>
        <taxon>Salisaetaceae</taxon>
        <taxon>Longibacter</taxon>
    </lineage>
</organism>
<evidence type="ECO:0000256" key="4">
    <source>
        <dbReference type="ARBA" id="ARBA00023235"/>
    </source>
</evidence>
<dbReference type="UniPathway" id="UPA00042">
    <property type="reaction ID" value="UER00497"/>
</dbReference>
<dbReference type="HAMAP" id="MF_01201">
    <property type="entry name" value="Ala_racemase"/>
    <property type="match status" value="1"/>
</dbReference>
<evidence type="ECO:0000259" key="8">
    <source>
        <dbReference type="SMART" id="SM01005"/>
    </source>
</evidence>
<feature type="domain" description="Alanine racemase C-terminal" evidence="8">
    <location>
        <begin position="256"/>
        <end position="386"/>
    </location>
</feature>
<dbReference type="SUPFAM" id="SSF51419">
    <property type="entry name" value="PLP-binding barrel"/>
    <property type="match status" value="1"/>
</dbReference>
<gene>
    <name evidence="9" type="primary">alr</name>
    <name evidence="9" type="ORF">CRI94_05085</name>
</gene>
<comment type="caution">
    <text evidence="9">The sequence shown here is derived from an EMBL/GenBank/DDBJ whole genome shotgun (WGS) entry which is preliminary data.</text>
</comment>
<evidence type="ECO:0000313" key="10">
    <source>
        <dbReference type="Proteomes" id="UP000220102"/>
    </source>
</evidence>
<evidence type="ECO:0000313" key="9">
    <source>
        <dbReference type="EMBL" id="PEN14406.1"/>
    </source>
</evidence>
<dbReference type="PRINTS" id="PR00992">
    <property type="entry name" value="ALARACEMASE"/>
</dbReference>
<dbReference type="GO" id="GO:0030170">
    <property type="term" value="F:pyridoxal phosphate binding"/>
    <property type="evidence" value="ECO:0007669"/>
    <property type="project" value="UniProtKB-UniRule"/>
</dbReference>
<dbReference type="PANTHER" id="PTHR30511:SF0">
    <property type="entry name" value="ALANINE RACEMASE, CATABOLIC-RELATED"/>
    <property type="match status" value="1"/>
</dbReference>
<accession>A0A2A8D0E7</accession>
<dbReference type="AlphaFoldDB" id="A0A2A8D0E7"/>
<dbReference type="RefSeq" id="WP_098074587.1">
    <property type="nucleotide sequence ID" value="NZ_PDEQ01000002.1"/>
</dbReference>
<feature type="modified residue" description="N6-(pyridoxal phosphate)lysine" evidence="5 6">
    <location>
        <position position="42"/>
    </location>
</feature>
<dbReference type="InterPro" id="IPR011079">
    <property type="entry name" value="Ala_racemase_C"/>
</dbReference>
<dbReference type="CDD" id="cd00430">
    <property type="entry name" value="PLPDE_III_AR"/>
    <property type="match status" value="1"/>
</dbReference>